<sequence length="183" mass="20778">MKNRFITMCLIGSVFMAFIACGNQKGDTVEETAPVAVEETVDEGALIENLNEEVESEDNQPEEVDYEVFTSKGSEAVEEYAKEIKEAALDEDWDTIGDMIAYPIGSKEDGTLCENKEDFIEYATNVGFDQSYYDSLEEWSLEDLWANYQGAMLDNGNIWFQDVYVDNTNCEFKIISFWGLHNS</sequence>
<dbReference type="PROSITE" id="PS51257">
    <property type="entry name" value="PROKAR_LIPOPROTEIN"/>
    <property type="match status" value="1"/>
</dbReference>
<dbReference type="EMBL" id="PDYF01000008">
    <property type="protein sequence ID" value="PHU35638.1"/>
    <property type="molecule type" value="Genomic_DNA"/>
</dbReference>
<organism evidence="2 3">
    <name type="scientific">Pseudobutyrivibrio ruminis</name>
    <dbReference type="NCBI Taxonomy" id="46206"/>
    <lineage>
        <taxon>Bacteria</taxon>
        <taxon>Bacillati</taxon>
        <taxon>Bacillota</taxon>
        <taxon>Clostridia</taxon>
        <taxon>Lachnospirales</taxon>
        <taxon>Lachnospiraceae</taxon>
        <taxon>Pseudobutyrivibrio</taxon>
    </lineage>
</organism>
<comment type="caution">
    <text evidence="2">The sequence shown here is derived from an EMBL/GenBank/DDBJ whole genome shotgun (WGS) entry which is preliminary data.</text>
</comment>
<evidence type="ECO:0008006" key="4">
    <source>
        <dbReference type="Google" id="ProtNLM"/>
    </source>
</evidence>
<feature type="signal peptide" evidence="1">
    <location>
        <begin position="1"/>
        <end position="19"/>
    </location>
</feature>
<gene>
    <name evidence="2" type="ORF">CSX01_03290</name>
</gene>
<evidence type="ECO:0000256" key="1">
    <source>
        <dbReference type="SAM" id="SignalP"/>
    </source>
</evidence>
<protein>
    <recommendedName>
        <fullName evidence="4">DUF4430 domain-containing protein</fullName>
    </recommendedName>
</protein>
<proteinExistence type="predicted"/>
<dbReference type="Proteomes" id="UP000225889">
    <property type="component" value="Unassembled WGS sequence"/>
</dbReference>
<reference evidence="2 3" key="2">
    <citation type="submission" date="2017-10" db="EMBL/GenBank/DDBJ databases">
        <authorList>
            <person name="Banno H."/>
            <person name="Chua N.-H."/>
        </authorList>
    </citation>
    <scope>NUCLEOTIDE SEQUENCE [LARGE SCALE GENOMIC DNA]</scope>
    <source>
        <strain evidence="2 3">JK626</strain>
    </source>
</reference>
<feature type="chain" id="PRO_5038603112" description="DUF4430 domain-containing protein" evidence="1">
    <location>
        <begin position="20"/>
        <end position="183"/>
    </location>
</feature>
<name>A0A2G3DX79_9FIRM</name>
<keyword evidence="1" id="KW-0732">Signal</keyword>
<evidence type="ECO:0000313" key="3">
    <source>
        <dbReference type="Proteomes" id="UP000225889"/>
    </source>
</evidence>
<dbReference type="RefSeq" id="WP_099391430.1">
    <property type="nucleotide sequence ID" value="NZ_PDYF01000008.1"/>
</dbReference>
<reference evidence="2 3" key="1">
    <citation type="submission" date="2017-10" db="EMBL/GenBank/DDBJ databases">
        <title>Resolving the taxonomy of Roseburia spp., Eubacterium rectale and Agathobacter spp. through phylogenomic analysis.</title>
        <authorList>
            <person name="Sheridan P.O."/>
            <person name="Walker A.W."/>
            <person name="Duncan S.H."/>
            <person name="Scott K.P."/>
            <person name="Toole P.W.O."/>
            <person name="Luis P."/>
            <person name="Flint H.J."/>
        </authorList>
    </citation>
    <scope>NUCLEOTIDE SEQUENCE [LARGE SCALE GENOMIC DNA]</scope>
    <source>
        <strain evidence="2 3">JK626</strain>
    </source>
</reference>
<accession>A0A2G3DX79</accession>
<dbReference type="AlphaFoldDB" id="A0A2G3DX79"/>
<evidence type="ECO:0000313" key="2">
    <source>
        <dbReference type="EMBL" id="PHU35638.1"/>
    </source>
</evidence>